<sequence>MSRARSCQSQCLCQSGGAVIKCRTVESLDQYHLFFLYRCVVYLSKSMYS</sequence>
<dbReference type="AlphaFoldDB" id="A0A0E9Q2U3"/>
<evidence type="ECO:0000313" key="1">
    <source>
        <dbReference type="EMBL" id="JAH10423.1"/>
    </source>
</evidence>
<protein>
    <submittedName>
        <fullName evidence="1">Uncharacterized protein</fullName>
    </submittedName>
</protein>
<accession>A0A0E9Q2U3</accession>
<reference evidence="1" key="1">
    <citation type="submission" date="2014-11" db="EMBL/GenBank/DDBJ databases">
        <authorList>
            <person name="Amaro Gonzalez C."/>
        </authorList>
    </citation>
    <scope>NUCLEOTIDE SEQUENCE</scope>
</reference>
<organism evidence="1">
    <name type="scientific">Anguilla anguilla</name>
    <name type="common">European freshwater eel</name>
    <name type="synonym">Muraena anguilla</name>
    <dbReference type="NCBI Taxonomy" id="7936"/>
    <lineage>
        <taxon>Eukaryota</taxon>
        <taxon>Metazoa</taxon>
        <taxon>Chordata</taxon>
        <taxon>Craniata</taxon>
        <taxon>Vertebrata</taxon>
        <taxon>Euteleostomi</taxon>
        <taxon>Actinopterygii</taxon>
        <taxon>Neopterygii</taxon>
        <taxon>Teleostei</taxon>
        <taxon>Anguilliformes</taxon>
        <taxon>Anguillidae</taxon>
        <taxon>Anguilla</taxon>
    </lineage>
</organism>
<dbReference type="EMBL" id="GBXM01098154">
    <property type="protein sequence ID" value="JAH10423.1"/>
    <property type="molecule type" value="Transcribed_RNA"/>
</dbReference>
<proteinExistence type="predicted"/>
<reference evidence="1" key="2">
    <citation type="journal article" date="2015" name="Fish Shellfish Immunol.">
        <title>Early steps in the European eel (Anguilla anguilla)-Vibrio vulnificus interaction in the gills: Role of the RtxA13 toxin.</title>
        <authorList>
            <person name="Callol A."/>
            <person name="Pajuelo D."/>
            <person name="Ebbesson L."/>
            <person name="Teles M."/>
            <person name="MacKenzie S."/>
            <person name="Amaro C."/>
        </authorList>
    </citation>
    <scope>NUCLEOTIDE SEQUENCE</scope>
</reference>
<name>A0A0E9Q2U3_ANGAN</name>